<comment type="caution">
    <text evidence="4">The sequence shown here is derived from an EMBL/GenBank/DDBJ whole genome shotgun (WGS) entry which is preliminary data.</text>
</comment>
<evidence type="ECO:0000256" key="2">
    <source>
        <dbReference type="ARBA" id="ARBA00023136"/>
    </source>
</evidence>
<evidence type="ECO:0000256" key="1">
    <source>
        <dbReference type="ARBA" id="ARBA00004442"/>
    </source>
</evidence>
<dbReference type="EMBL" id="JASCQO010000056">
    <property type="protein sequence ID" value="MDI5936606.1"/>
    <property type="molecule type" value="Genomic_DNA"/>
</dbReference>
<reference evidence="4 5" key="1">
    <citation type="submission" date="2023-04" db="EMBL/GenBank/DDBJ databases">
        <title>Halomonas strains isolated from rhizosphere soil.</title>
        <authorList>
            <person name="Xu L."/>
            <person name="Sun J.-Q."/>
        </authorList>
    </citation>
    <scope>NUCLEOTIDE SEQUENCE [LARGE SCALE GENOMIC DNA]</scope>
    <source>
        <strain evidence="4 5">LN1S58</strain>
    </source>
</reference>
<protein>
    <submittedName>
        <fullName evidence="4">TonB-dependent receptor</fullName>
    </submittedName>
</protein>
<evidence type="ECO:0000256" key="3">
    <source>
        <dbReference type="ARBA" id="ARBA00023237"/>
    </source>
</evidence>
<sequence>METDQVKLGWRDRGRSARLQANHAFDLEDDADRKIDGTTTLDLSLSQRTDVGTFSLGVQNLLDESYSTVWGQRAAMFYSPYYGPDYLYDYQGRGRTYSLTWSMDY</sequence>
<keyword evidence="5" id="KW-1185">Reference proteome</keyword>
<keyword evidence="2" id="KW-0472">Membrane</keyword>
<organism evidence="4 5">
    <name type="scientific">Halomonas kalidii</name>
    <dbReference type="NCBI Taxonomy" id="3043293"/>
    <lineage>
        <taxon>Bacteria</taxon>
        <taxon>Pseudomonadati</taxon>
        <taxon>Pseudomonadota</taxon>
        <taxon>Gammaproteobacteria</taxon>
        <taxon>Oceanospirillales</taxon>
        <taxon>Halomonadaceae</taxon>
        <taxon>Halomonas</taxon>
    </lineage>
</organism>
<comment type="subcellular location">
    <subcellularLocation>
        <location evidence="1">Cell outer membrane</location>
    </subcellularLocation>
</comment>
<dbReference type="Proteomes" id="UP001244242">
    <property type="component" value="Unassembled WGS sequence"/>
</dbReference>
<dbReference type="InterPro" id="IPR036942">
    <property type="entry name" value="Beta-barrel_TonB_sf"/>
</dbReference>
<keyword evidence="3" id="KW-0998">Cell outer membrane</keyword>
<dbReference type="SUPFAM" id="SSF56935">
    <property type="entry name" value="Porins"/>
    <property type="match status" value="1"/>
</dbReference>
<keyword evidence="4" id="KW-0675">Receptor</keyword>
<gene>
    <name evidence="4" type="ORF">QLQ84_22695</name>
</gene>
<name>A0ABT6VUZ4_9GAMM</name>
<proteinExistence type="predicted"/>
<accession>A0ABT6VUZ4</accession>
<evidence type="ECO:0000313" key="5">
    <source>
        <dbReference type="Proteomes" id="UP001244242"/>
    </source>
</evidence>
<evidence type="ECO:0000313" key="4">
    <source>
        <dbReference type="EMBL" id="MDI5936606.1"/>
    </source>
</evidence>
<dbReference type="Gene3D" id="2.40.170.20">
    <property type="entry name" value="TonB-dependent receptor, beta-barrel domain"/>
    <property type="match status" value="1"/>
</dbReference>